<dbReference type="InterPro" id="IPR029058">
    <property type="entry name" value="AB_hydrolase_fold"/>
</dbReference>
<accession>W7HRH7</accession>
<dbReference type="AlphaFoldDB" id="W7HRH7"/>
<evidence type="ECO:0000313" key="2">
    <source>
        <dbReference type="Proteomes" id="UP000024837"/>
    </source>
</evidence>
<evidence type="ECO:0000313" key="1">
    <source>
        <dbReference type="EMBL" id="EWC45794.1"/>
    </source>
</evidence>
<dbReference type="EMBL" id="KI966424">
    <property type="protein sequence ID" value="EWC45794.1"/>
    <property type="molecule type" value="Genomic_DNA"/>
</dbReference>
<protein>
    <submittedName>
        <fullName evidence="1">Uncharacterized protein</fullName>
    </submittedName>
</protein>
<organism evidence="1 2">
    <name type="scientific">Drechslerella stenobrocha 248</name>
    <dbReference type="NCBI Taxonomy" id="1043628"/>
    <lineage>
        <taxon>Eukaryota</taxon>
        <taxon>Fungi</taxon>
        <taxon>Dikarya</taxon>
        <taxon>Ascomycota</taxon>
        <taxon>Pezizomycotina</taxon>
        <taxon>Orbiliomycetes</taxon>
        <taxon>Orbiliales</taxon>
        <taxon>Orbiliaceae</taxon>
        <taxon>Drechslerella</taxon>
    </lineage>
</organism>
<keyword evidence="2" id="KW-1185">Reference proteome</keyword>
<dbReference type="Proteomes" id="UP000024837">
    <property type="component" value="Unassembled WGS sequence"/>
</dbReference>
<gene>
    <name evidence="1" type="ORF">DRE_05131</name>
</gene>
<dbReference type="OrthoDB" id="5592486at2759"/>
<sequence>MVSQLRPTSFKVLSLTTISSPHHEKRLPKVYRILERMGLETAAFEQLTTEYMQNQFNPATPDVDGVRYFSYGALASPSLFSPFRASHRIIKRAEGDNDGLVSVRSASHGVYKGTLLGPSHLDIINWTNRLKWIFRRLIGQENKCG</sequence>
<dbReference type="HOGENOM" id="CLU_1511642_0_0_1"/>
<proteinExistence type="predicted"/>
<dbReference type="Gene3D" id="3.40.50.1820">
    <property type="entry name" value="alpha/beta hydrolase"/>
    <property type="match status" value="1"/>
</dbReference>
<name>W7HRH7_9PEZI</name>
<reference evidence="1 2" key="1">
    <citation type="submission" date="2013-05" db="EMBL/GenBank/DDBJ databases">
        <title>Drechslerella stenobrocha genome reveals carnivorous origination and mechanical trapping mechanism of predatory fungi.</title>
        <authorList>
            <person name="Liu X."/>
            <person name="Zhang W."/>
            <person name="Liu K."/>
        </authorList>
    </citation>
    <scope>NUCLEOTIDE SEQUENCE [LARGE SCALE GENOMIC DNA]</scope>
    <source>
        <strain evidence="1 2">248</strain>
    </source>
</reference>
<dbReference type="SUPFAM" id="SSF53474">
    <property type="entry name" value="alpha/beta-Hydrolases"/>
    <property type="match status" value="1"/>
</dbReference>